<dbReference type="Gene3D" id="3.90.550.10">
    <property type="entry name" value="Spore Coat Polysaccharide Biosynthesis Protein SpsA, Chain A"/>
    <property type="match status" value="1"/>
</dbReference>
<gene>
    <name evidence="2" type="ORF">AVL55_08210</name>
</gene>
<dbReference type="PANTHER" id="PTHR22916:SF3">
    <property type="entry name" value="UDP-GLCNAC:BETAGAL BETA-1,3-N-ACETYLGLUCOSAMINYLTRANSFERASE-LIKE PROTEIN 1"/>
    <property type="match status" value="1"/>
</dbReference>
<dbReference type="InterPro" id="IPR001173">
    <property type="entry name" value="Glyco_trans_2-like"/>
</dbReference>
<dbReference type="Pfam" id="PF00535">
    <property type="entry name" value="Glycos_transf_2"/>
    <property type="match status" value="1"/>
</dbReference>
<dbReference type="PANTHER" id="PTHR22916">
    <property type="entry name" value="GLYCOSYLTRANSFERASE"/>
    <property type="match status" value="1"/>
</dbReference>
<sequence length="327" mass="37567">MDEIKVSICVAYYNRSEYVKECIQSLLDQDYDSFEIIVVNDGSKDPLTGQYLDELDDSRLKIIHQENKGFVDAIRAAIEASSGKYIAIQGAGDISLPSRIRRQASVLDENPQVGIVSCLFENVVFGGENDGLRKKRGYNNGRISSSDFLNGSNPLGHGEVMFRRNIYNKVGGYRPYFKFSQDLDLWLLMIDHCEVEIIQEILYERRMFMKDGVSTDASKQFLQKYLAEFARQCYLDRQKYGKDLIQQYGIHGGLFRLRSTALSNFIATKIINALLVDDFKKLEMNLRFAKNEPITLKLLIAFTLVFMFKFKLGRNLGTHFINKYKSK</sequence>
<evidence type="ECO:0000313" key="3">
    <source>
        <dbReference type="Proteomes" id="UP000063991"/>
    </source>
</evidence>
<dbReference type="AlphaFoldDB" id="A0A126PYS5"/>
<dbReference type="RefSeq" id="WP_061094783.1">
    <property type="nucleotide sequence ID" value="NZ_CP014323.1"/>
</dbReference>
<feature type="domain" description="Glycosyltransferase 2-like" evidence="1">
    <location>
        <begin position="7"/>
        <end position="149"/>
    </location>
</feature>
<reference evidence="2 3" key="1">
    <citation type="submission" date="2015-12" db="EMBL/GenBank/DDBJ databases">
        <authorList>
            <person name="Shamseldin A."/>
            <person name="Moawad H."/>
            <person name="Abd El-Rahim W.M."/>
            <person name="Sadowsky M.J."/>
        </authorList>
    </citation>
    <scope>NUCLEOTIDE SEQUENCE [LARGE SCALE GENOMIC DNA]</scope>
    <source>
        <strain evidence="2 3">D7</strain>
    </source>
</reference>
<dbReference type="OrthoDB" id="9802649at2"/>
<organism evidence="2 3">
    <name type="scientific">Alteromonas macleodii</name>
    <name type="common">Pseudoalteromonas macleodii</name>
    <dbReference type="NCBI Taxonomy" id="28108"/>
    <lineage>
        <taxon>Bacteria</taxon>
        <taxon>Pseudomonadati</taxon>
        <taxon>Pseudomonadota</taxon>
        <taxon>Gammaproteobacteria</taxon>
        <taxon>Alteromonadales</taxon>
        <taxon>Alteromonadaceae</taxon>
        <taxon>Alteromonas/Salinimonas group</taxon>
        <taxon>Alteromonas</taxon>
    </lineage>
</organism>
<accession>A0A126PYS5</accession>
<dbReference type="EMBL" id="CP014323">
    <property type="protein sequence ID" value="AMJ98143.1"/>
    <property type="molecule type" value="Genomic_DNA"/>
</dbReference>
<evidence type="ECO:0000259" key="1">
    <source>
        <dbReference type="Pfam" id="PF00535"/>
    </source>
</evidence>
<dbReference type="SUPFAM" id="SSF53448">
    <property type="entry name" value="Nucleotide-diphospho-sugar transferases"/>
    <property type="match status" value="1"/>
</dbReference>
<name>A0A126PYS5_ALTMA</name>
<protein>
    <recommendedName>
        <fullName evidence="1">Glycosyltransferase 2-like domain-containing protein</fullName>
    </recommendedName>
</protein>
<dbReference type="Proteomes" id="UP000063991">
    <property type="component" value="Chromosome"/>
</dbReference>
<proteinExistence type="predicted"/>
<evidence type="ECO:0000313" key="2">
    <source>
        <dbReference type="EMBL" id="AMJ98143.1"/>
    </source>
</evidence>
<dbReference type="GO" id="GO:0016758">
    <property type="term" value="F:hexosyltransferase activity"/>
    <property type="evidence" value="ECO:0007669"/>
    <property type="project" value="UniProtKB-ARBA"/>
</dbReference>
<dbReference type="InterPro" id="IPR029044">
    <property type="entry name" value="Nucleotide-diphossugar_trans"/>
</dbReference>